<evidence type="ECO:0000313" key="9">
    <source>
        <dbReference type="EMBL" id="PWJ76264.1"/>
    </source>
</evidence>
<dbReference type="Proteomes" id="UP000245412">
    <property type="component" value="Unassembled WGS sequence"/>
</dbReference>
<feature type="transmembrane region" description="Helical" evidence="7">
    <location>
        <begin position="12"/>
        <end position="31"/>
    </location>
</feature>
<feature type="transmembrane region" description="Helical" evidence="7">
    <location>
        <begin position="121"/>
        <end position="143"/>
    </location>
</feature>
<keyword evidence="4 7" id="KW-0812">Transmembrane</keyword>
<dbReference type="CDD" id="cd16015">
    <property type="entry name" value="LTA_synthase"/>
    <property type="match status" value="1"/>
</dbReference>
<keyword evidence="6 7" id="KW-0472">Membrane</keyword>
<feature type="transmembrane region" description="Helical" evidence="7">
    <location>
        <begin position="197"/>
        <end position="215"/>
    </location>
</feature>
<keyword evidence="5 7" id="KW-1133">Transmembrane helix</keyword>
<keyword evidence="3" id="KW-1003">Cell membrane</keyword>
<feature type="domain" description="Sulfatase N-terminal" evidence="8">
    <location>
        <begin position="293"/>
        <end position="580"/>
    </location>
</feature>
<dbReference type="SUPFAM" id="SSF53649">
    <property type="entry name" value="Alkaline phosphatase-like"/>
    <property type="match status" value="1"/>
</dbReference>
<dbReference type="InterPro" id="IPR017850">
    <property type="entry name" value="Alkaline_phosphatase_core_sf"/>
</dbReference>
<feature type="transmembrane region" description="Helical" evidence="7">
    <location>
        <begin position="90"/>
        <end position="109"/>
    </location>
</feature>
<dbReference type="RefSeq" id="WP_109626316.1">
    <property type="nucleotide sequence ID" value="NZ_JANKBI010000003.1"/>
</dbReference>
<evidence type="ECO:0000256" key="6">
    <source>
        <dbReference type="ARBA" id="ARBA00023136"/>
    </source>
</evidence>
<evidence type="ECO:0000256" key="5">
    <source>
        <dbReference type="ARBA" id="ARBA00022989"/>
    </source>
</evidence>
<evidence type="ECO:0000256" key="2">
    <source>
        <dbReference type="ARBA" id="ARBA00004936"/>
    </source>
</evidence>
<dbReference type="EMBL" id="QGGY01000005">
    <property type="protein sequence ID" value="PWJ76264.1"/>
    <property type="molecule type" value="Genomic_DNA"/>
</dbReference>
<evidence type="ECO:0000259" key="8">
    <source>
        <dbReference type="Pfam" id="PF00884"/>
    </source>
</evidence>
<dbReference type="Gene3D" id="3.40.720.10">
    <property type="entry name" value="Alkaline Phosphatase, subunit A"/>
    <property type="match status" value="1"/>
</dbReference>
<protein>
    <submittedName>
        <fullName evidence="9">Phosphoglycerol transferase MdoB-like AlkP superfamily enzyme</fullName>
    </submittedName>
</protein>
<dbReference type="AlphaFoldDB" id="A0AB73T5T4"/>
<evidence type="ECO:0000256" key="4">
    <source>
        <dbReference type="ARBA" id="ARBA00022692"/>
    </source>
</evidence>
<feature type="transmembrane region" description="Helical" evidence="7">
    <location>
        <begin position="63"/>
        <end position="84"/>
    </location>
</feature>
<gene>
    <name evidence="9" type="ORF">C7383_105301</name>
</gene>
<dbReference type="PANTHER" id="PTHR47371">
    <property type="entry name" value="LIPOTEICHOIC ACID SYNTHASE"/>
    <property type="match status" value="1"/>
</dbReference>
<proteinExistence type="predicted"/>
<feature type="transmembrane region" description="Helical" evidence="7">
    <location>
        <begin position="37"/>
        <end position="56"/>
    </location>
</feature>
<dbReference type="InterPro" id="IPR000917">
    <property type="entry name" value="Sulfatase_N"/>
</dbReference>
<evidence type="ECO:0000256" key="3">
    <source>
        <dbReference type="ARBA" id="ARBA00022475"/>
    </source>
</evidence>
<comment type="pathway">
    <text evidence="2">Cell wall biogenesis; lipoteichoic acid biosynthesis.</text>
</comment>
<reference evidence="9 10" key="1">
    <citation type="submission" date="2018-05" db="EMBL/GenBank/DDBJ databases">
        <authorList>
            <person name="Goeker M."/>
            <person name="Huntemann M."/>
            <person name="Clum A."/>
            <person name="Pillay M."/>
            <person name="Palaniappan K."/>
            <person name="Varghese N."/>
            <person name="Mikhailova N."/>
            <person name="Stamatis D."/>
            <person name="Reddy T."/>
            <person name="Daum C."/>
            <person name="Shapiro N."/>
            <person name="Ivanova N."/>
            <person name="Kyrpides N."/>
            <person name="Woyke T."/>
        </authorList>
    </citation>
    <scope>NUCLEOTIDE SEQUENCE [LARGE SCALE GENOMIC DNA]</scope>
    <source>
        <strain evidence="9 10">DSM 26524</strain>
    </source>
</reference>
<dbReference type="InterPro" id="IPR050448">
    <property type="entry name" value="OpgB/LTA_synthase_biosynth"/>
</dbReference>
<dbReference type="Pfam" id="PF00884">
    <property type="entry name" value="Sulfatase"/>
    <property type="match status" value="1"/>
</dbReference>
<evidence type="ECO:0000256" key="7">
    <source>
        <dbReference type="SAM" id="Phobius"/>
    </source>
</evidence>
<dbReference type="GO" id="GO:0005886">
    <property type="term" value="C:plasma membrane"/>
    <property type="evidence" value="ECO:0007669"/>
    <property type="project" value="UniProtKB-SubCell"/>
</dbReference>
<accession>A0AB73T5T4</accession>
<comment type="subcellular location">
    <subcellularLocation>
        <location evidence="1">Cell membrane</location>
        <topology evidence="1">Multi-pass membrane protein</topology>
    </subcellularLocation>
</comment>
<comment type="caution">
    <text evidence="9">The sequence shown here is derived from an EMBL/GenBank/DDBJ whole genome shotgun (WGS) entry which is preliminary data.</text>
</comment>
<sequence>MKKYLNISKVRVAIASAVAIALSVLSIVALQEGGMTAGKFALALFLSILAGLLIIIRIPVNKIAGGIIFFILPLLALCCMEFYTHVPWDLTFPILILNYLFYLLLYLLFSSLFGNTRWGCVAGPVIPMIFGMANYFVVSFRSSPIVPWDFYSLGTAVTIADNYTFTVSDRLVFVLMGFIFLMILGEKTSIRIRKVKVRAASIVLSAVLLFGYVQGIQTKFTENLFGLDNILFTPNVLYRNNGFAGAFLANLQYLNIEKPSGYSKEAVEEIADSLEEKNKDDNKDALTDISDMPNIVVIMNEAFSDLSVYGDFNVSEDFMPYIHSLEENTVKGNLYVSVKGGNTANTEFEFLTGNTMAFLPSGSVAYQQYVKSQMPSLASHLKSLGYQTAALHPYYATGWNRNTVYPDLGFDNSYFKSDFSGASTLRGYVDDESAFNKIIELYEEKQQDDRLFAFEVTMQNHGGYSKEFDDFKEDVYLSDLDESGKTLSQISAERYLSLIKRSDEAFQDLTEYFAGQDEHTVILMFGDHQPSDYISNVILRLLGKDTEAREDSVDEFSEGYIVPFVMWANYDIEEEQVDAISANYLGGLLLEKANLPLSGFQSYLGGLREDFPVITANFWADASEEGIAFHNWKDGEADEDEQSLLDQYRMLQYNDLNDPKNRVWEFFGS</sequence>
<evidence type="ECO:0000256" key="1">
    <source>
        <dbReference type="ARBA" id="ARBA00004651"/>
    </source>
</evidence>
<dbReference type="PANTHER" id="PTHR47371:SF3">
    <property type="entry name" value="PHOSPHOGLYCEROL TRANSFERASE I"/>
    <property type="match status" value="1"/>
</dbReference>
<name>A0AB73T5T4_9FIRM</name>
<feature type="transmembrane region" description="Helical" evidence="7">
    <location>
        <begin position="163"/>
        <end position="185"/>
    </location>
</feature>
<evidence type="ECO:0000313" key="10">
    <source>
        <dbReference type="Proteomes" id="UP000245412"/>
    </source>
</evidence>
<organism evidence="9 10">
    <name type="scientific">Murimonas intestini</name>
    <dbReference type="NCBI Taxonomy" id="1337051"/>
    <lineage>
        <taxon>Bacteria</taxon>
        <taxon>Bacillati</taxon>
        <taxon>Bacillota</taxon>
        <taxon>Clostridia</taxon>
        <taxon>Lachnospirales</taxon>
        <taxon>Lachnospiraceae</taxon>
        <taxon>Murimonas</taxon>
    </lineage>
</organism>
<keyword evidence="10" id="KW-1185">Reference proteome</keyword>